<dbReference type="EMBL" id="JAWXYG010000003">
    <property type="protein sequence ID" value="KAK4277612.1"/>
    <property type="molecule type" value="Genomic_DNA"/>
</dbReference>
<keyword evidence="5" id="KW-1185">Reference proteome</keyword>
<gene>
    <name evidence="4" type="ORF">QN277_015584</name>
</gene>
<dbReference type="InterPro" id="IPR037171">
    <property type="entry name" value="NagB/RpiA_transferase-like"/>
</dbReference>
<comment type="caution">
    <text evidence="4">The sequence shown here is derived from an EMBL/GenBank/DDBJ whole genome shotgun (WGS) entry which is preliminary data.</text>
</comment>
<dbReference type="GO" id="GO:0017057">
    <property type="term" value="F:6-phosphogluconolactonase activity"/>
    <property type="evidence" value="ECO:0007669"/>
    <property type="project" value="InterPro"/>
</dbReference>
<evidence type="ECO:0000256" key="2">
    <source>
        <dbReference type="ARBA" id="ARBA00010662"/>
    </source>
</evidence>
<name>A0AAE1MRB9_9FABA</name>
<evidence type="ECO:0000259" key="3">
    <source>
        <dbReference type="Pfam" id="PF01182"/>
    </source>
</evidence>
<dbReference type="PANTHER" id="PTHR11054:SF19">
    <property type="entry name" value="6-PHOSPHOGLUCONOLACTONASE-RELATED"/>
    <property type="match status" value="1"/>
</dbReference>
<dbReference type="GO" id="GO:0006098">
    <property type="term" value="P:pentose-phosphate shunt"/>
    <property type="evidence" value="ECO:0007669"/>
    <property type="project" value="InterPro"/>
</dbReference>
<comment type="similarity">
    <text evidence="2">Belongs to the glucosamine/galactosamine-6-phosphate isomerase family. 6-phosphogluconolactonase subfamily.</text>
</comment>
<dbReference type="InterPro" id="IPR005900">
    <property type="entry name" value="6-phosphogluconolactonase_DevB"/>
</dbReference>
<dbReference type="GO" id="GO:0005975">
    <property type="term" value="P:carbohydrate metabolic process"/>
    <property type="evidence" value="ECO:0007669"/>
    <property type="project" value="InterPro"/>
</dbReference>
<dbReference type="InterPro" id="IPR006148">
    <property type="entry name" value="Glc/Gal-6P_isomerase"/>
</dbReference>
<dbReference type="InterPro" id="IPR039104">
    <property type="entry name" value="6PGL"/>
</dbReference>
<evidence type="ECO:0000313" key="5">
    <source>
        <dbReference type="Proteomes" id="UP001293593"/>
    </source>
</evidence>
<proteinExistence type="inferred from homology"/>
<dbReference type="PANTHER" id="PTHR11054">
    <property type="entry name" value="6-PHOSPHOGLUCONOLACTONASE"/>
    <property type="match status" value="1"/>
</dbReference>
<comment type="pathway">
    <text evidence="1">Carbohydrate degradation; pentose phosphate pathway.</text>
</comment>
<reference evidence="4" key="1">
    <citation type="submission" date="2023-10" db="EMBL/GenBank/DDBJ databases">
        <title>Chromosome-level genome of the transformable northern wattle, Acacia crassicarpa.</title>
        <authorList>
            <person name="Massaro I."/>
            <person name="Sinha N.R."/>
            <person name="Poethig S."/>
            <person name="Leichty A.R."/>
        </authorList>
    </citation>
    <scope>NUCLEOTIDE SEQUENCE</scope>
    <source>
        <strain evidence="4">Acra3RX</strain>
        <tissue evidence="4">Leaf</tissue>
    </source>
</reference>
<evidence type="ECO:0000256" key="1">
    <source>
        <dbReference type="ARBA" id="ARBA00004959"/>
    </source>
</evidence>
<dbReference type="AlphaFoldDB" id="A0AAE1MRB9"/>
<dbReference type="SUPFAM" id="SSF100950">
    <property type="entry name" value="NagB/RpiA/CoA transferase-like"/>
    <property type="match status" value="1"/>
</dbReference>
<dbReference type="Proteomes" id="UP001293593">
    <property type="component" value="Unassembled WGS sequence"/>
</dbReference>
<accession>A0AAE1MRB9</accession>
<sequence length="354" mass="40010">MALPTVFLTSSCVRQTQTTPLSVPKPLSVSQTTSLMMLPMPPQTAQKFQYQPLKKSNRRSFGTVKALNKEDKIFKNVEIFSEEHLLDSLAHDIAELSQKFIKDKGSFSVALSDTPSVKFLRKLAEPPYVNTIEWSKWKIFWVEEEVFVPGDQLKKRLEPNDPLVAKINHKFVYDEFLTMVSRISGNLNVYTIDYDLSDKEEAAERYQKKLEIWVSKNEIAKSNKNQLPKFDLMLLGMEPNGRVASLMPDHAVLDEKEKWVASVEGKDVTRVTLTLPVINSSSNIALVVAGSANADAVYSAFKDDYPQADPVRKLPAKLISPEEGELVWYLDKAAASKLFKEEILIDKRSPSVKN</sequence>
<dbReference type="Gene3D" id="3.40.50.1360">
    <property type="match status" value="1"/>
</dbReference>
<dbReference type="CDD" id="cd01400">
    <property type="entry name" value="6PGL"/>
    <property type="match status" value="1"/>
</dbReference>
<protein>
    <recommendedName>
        <fullName evidence="3">Glucosamine/galactosamine-6-phosphate isomerase domain-containing protein</fullName>
    </recommendedName>
</protein>
<dbReference type="Pfam" id="PF01182">
    <property type="entry name" value="Glucosamine_iso"/>
    <property type="match status" value="1"/>
</dbReference>
<organism evidence="4 5">
    <name type="scientific">Acacia crassicarpa</name>
    <name type="common">northern wattle</name>
    <dbReference type="NCBI Taxonomy" id="499986"/>
    <lineage>
        <taxon>Eukaryota</taxon>
        <taxon>Viridiplantae</taxon>
        <taxon>Streptophyta</taxon>
        <taxon>Embryophyta</taxon>
        <taxon>Tracheophyta</taxon>
        <taxon>Spermatophyta</taxon>
        <taxon>Magnoliopsida</taxon>
        <taxon>eudicotyledons</taxon>
        <taxon>Gunneridae</taxon>
        <taxon>Pentapetalae</taxon>
        <taxon>rosids</taxon>
        <taxon>fabids</taxon>
        <taxon>Fabales</taxon>
        <taxon>Fabaceae</taxon>
        <taxon>Caesalpinioideae</taxon>
        <taxon>mimosoid clade</taxon>
        <taxon>Acacieae</taxon>
        <taxon>Acacia</taxon>
    </lineage>
</organism>
<feature type="domain" description="Glucosamine/galactosamine-6-phosphate isomerase" evidence="3">
    <location>
        <begin position="82"/>
        <end position="328"/>
    </location>
</feature>
<evidence type="ECO:0000313" key="4">
    <source>
        <dbReference type="EMBL" id="KAK4277612.1"/>
    </source>
</evidence>